<dbReference type="STRING" id="211114.SAMN04489726_7355"/>
<accession>A0A1H0CQ47</accession>
<dbReference type="RefSeq" id="WP_043810894.1">
    <property type="nucleotide sequence ID" value="NZ_JOEF01000004.1"/>
</dbReference>
<evidence type="ECO:0000313" key="2">
    <source>
        <dbReference type="Proteomes" id="UP000183376"/>
    </source>
</evidence>
<protein>
    <submittedName>
        <fullName evidence="1">Uncharacterized protein</fullName>
    </submittedName>
</protein>
<dbReference type="EMBL" id="LT629701">
    <property type="protein sequence ID" value="SDN60004.1"/>
    <property type="molecule type" value="Genomic_DNA"/>
</dbReference>
<dbReference type="AlphaFoldDB" id="A0A1H0CQ47"/>
<sequence length="77" mass="8092">MIIDCDGCPRRGAGCSDCAIAVLIGVPPELFEGPEPQVVAPSAVDLPVLRLIPLEPLKPQSAERSADDAERASRRVG</sequence>
<evidence type="ECO:0000313" key="1">
    <source>
        <dbReference type="EMBL" id="SDN60004.1"/>
    </source>
</evidence>
<proteinExistence type="predicted"/>
<gene>
    <name evidence="1" type="ORF">SAMN04489726_7355</name>
</gene>
<reference evidence="1 2" key="1">
    <citation type="submission" date="2016-10" db="EMBL/GenBank/DDBJ databases">
        <authorList>
            <person name="de Groot N.N."/>
        </authorList>
    </citation>
    <scope>NUCLEOTIDE SEQUENCE [LARGE SCALE GENOMIC DNA]</scope>
    <source>
        <strain evidence="1 2">DSM 44149</strain>
    </source>
</reference>
<dbReference type="OrthoDB" id="4774211at2"/>
<keyword evidence="2" id="KW-1185">Reference proteome</keyword>
<dbReference type="Proteomes" id="UP000183376">
    <property type="component" value="Chromosome I"/>
</dbReference>
<organism evidence="1 2">
    <name type="scientific">Allokutzneria albata</name>
    <name type="common">Kibdelosporangium albatum</name>
    <dbReference type="NCBI Taxonomy" id="211114"/>
    <lineage>
        <taxon>Bacteria</taxon>
        <taxon>Bacillati</taxon>
        <taxon>Actinomycetota</taxon>
        <taxon>Actinomycetes</taxon>
        <taxon>Pseudonocardiales</taxon>
        <taxon>Pseudonocardiaceae</taxon>
        <taxon>Allokutzneria</taxon>
    </lineage>
</organism>
<name>A0A1H0CQ47_ALLAB</name>